<feature type="signal peptide" evidence="4">
    <location>
        <begin position="1"/>
        <end position="25"/>
    </location>
</feature>
<dbReference type="PANTHER" id="PTHR43649:SF12">
    <property type="entry name" value="DIACETYLCHITOBIOSE BINDING PROTEIN DASA"/>
    <property type="match status" value="1"/>
</dbReference>
<evidence type="ECO:0000256" key="1">
    <source>
        <dbReference type="ARBA" id="ARBA00004418"/>
    </source>
</evidence>
<evidence type="ECO:0000313" key="6">
    <source>
        <dbReference type="Proteomes" id="UP000241444"/>
    </source>
</evidence>
<proteinExistence type="inferred from homology"/>
<accession>A0A2P7BCP7</accession>
<keyword evidence="3" id="KW-0574">Periplasm</keyword>
<evidence type="ECO:0000256" key="4">
    <source>
        <dbReference type="SAM" id="SignalP"/>
    </source>
</evidence>
<dbReference type="PANTHER" id="PTHR43649">
    <property type="entry name" value="ARABINOSE-BINDING PROTEIN-RELATED"/>
    <property type="match status" value="1"/>
</dbReference>
<reference evidence="6" key="1">
    <citation type="submission" date="2017-11" db="EMBL/GenBank/DDBJ databases">
        <authorList>
            <person name="Kuznetsova I."/>
            <person name="Sazanova A."/>
            <person name="Chirak E."/>
            <person name="Safronova V."/>
            <person name="Willems A."/>
        </authorList>
    </citation>
    <scope>NUCLEOTIDE SEQUENCE [LARGE SCALE GENOMIC DNA]</scope>
    <source>
        <strain evidence="6">STM 196</strain>
    </source>
</reference>
<dbReference type="OrthoDB" id="9811951at2"/>
<keyword evidence="6" id="KW-1185">Reference proteome</keyword>
<dbReference type="GO" id="GO:0042597">
    <property type="term" value="C:periplasmic space"/>
    <property type="evidence" value="ECO:0007669"/>
    <property type="project" value="UniProtKB-SubCell"/>
</dbReference>
<comment type="subcellular location">
    <subcellularLocation>
        <location evidence="1">Periplasm</location>
    </subcellularLocation>
</comment>
<dbReference type="InterPro" id="IPR050490">
    <property type="entry name" value="Bact_solute-bd_prot1"/>
</dbReference>
<dbReference type="AlphaFoldDB" id="A0A2P7BCP7"/>
<dbReference type="Pfam" id="PF01547">
    <property type="entry name" value="SBP_bac_1"/>
    <property type="match status" value="1"/>
</dbReference>
<protein>
    <submittedName>
        <fullName evidence="5">ABC transporter substrate-binding protein</fullName>
    </submittedName>
</protein>
<dbReference type="InterPro" id="IPR006059">
    <property type="entry name" value="SBP"/>
</dbReference>
<sequence>MLKSMQTALLCATLLGAALASPAHAETRINALFMAQAAYSEADVRAMTDAFTKANPDVTVNLEFVPYEGLHDKTVLAQGSGGGYDVVLFDVIWPAEYATNKVLVDVTDKITPEMTSGVLPGAWTTVEYDGKRYGMPWILDTKYLFYNKEILEKAGIKAPPKTWAELAEQAKTIKDKGLLATPIAWSWSQAEAAICDYTTLVSAYGGSFIKDGKPVFQTGGGLDALNYMVDSYKSGLTNPNSKEFLEEDVRRIFQNGEAAFALNWTYMYNMANDPKDSKVAGKVGVVPAPGVDGKSTVSAVNGSMGLGVTSTSKHPDEAWKYITFMTSQATQNEYAKLSLPIWATSYDDPAVSKGQEELIAAAKVGLAAMYPRPTTPKYQELSTALQQAVQESLLGQAKPEDALKTAAENSGL</sequence>
<dbReference type="Gene3D" id="3.40.190.10">
    <property type="entry name" value="Periplasmic binding protein-like II"/>
    <property type="match status" value="2"/>
</dbReference>
<dbReference type="Proteomes" id="UP000241444">
    <property type="component" value="Unassembled WGS sequence"/>
</dbReference>
<comment type="caution">
    <text evidence="5">The sequence shown here is derived from an EMBL/GenBank/DDBJ whole genome shotgun (WGS) entry which is preliminary data.</text>
</comment>
<evidence type="ECO:0000256" key="3">
    <source>
        <dbReference type="ARBA" id="ARBA00022764"/>
    </source>
</evidence>
<dbReference type="EMBL" id="PGGO01000021">
    <property type="protein sequence ID" value="PSH64250.1"/>
    <property type="molecule type" value="Genomic_DNA"/>
</dbReference>
<organism evidence="5 6">
    <name type="scientific">Phyllobacterium brassicacearum</name>
    <dbReference type="NCBI Taxonomy" id="314235"/>
    <lineage>
        <taxon>Bacteria</taxon>
        <taxon>Pseudomonadati</taxon>
        <taxon>Pseudomonadota</taxon>
        <taxon>Alphaproteobacteria</taxon>
        <taxon>Hyphomicrobiales</taxon>
        <taxon>Phyllobacteriaceae</taxon>
        <taxon>Phyllobacterium</taxon>
    </lineage>
</organism>
<keyword evidence="4" id="KW-0732">Signal</keyword>
<comment type="similarity">
    <text evidence="2">Belongs to the bacterial solute-binding protein 1 family.</text>
</comment>
<feature type="chain" id="PRO_5015159395" evidence="4">
    <location>
        <begin position="26"/>
        <end position="412"/>
    </location>
</feature>
<gene>
    <name evidence="5" type="ORF">CU102_22245</name>
</gene>
<dbReference type="SUPFAM" id="SSF53850">
    <property type="entry name" value="Periplasmic binding protein-like II"/>
    <property type="match status" value="1"/>
</dbReference>
<name>A0A2P7BCP7_9HYPH</name>
<dbReference type="RefSeq" id="WP_106713293.1">
    <property type="nucleotide sequence ID" value="NZ_PGGO01000021.1"/>
</dbReference>
<evidence type="ECO:0000313" key="5">
    <source>
        <dbReference type="EMBL" id="PSH64250.1"/>
    </source>
</evidence>
<evidence type="ECO:0000256" key="2">
    <source>
        <dbReference type="ARBA" id="ARBA00008520"/>
    </source>
</evidence>